<gene>
    <name evidence="1" type="ORF">CR513_39115</name>
</gene>
<protein>
    <submittedName>
        <fullName evidence="1">Uncharacterized protein</fullName>
    </submittedName>
</protein>
<dbReference type="Proteomes" id="UP000257109">
    <property type="component" value="Unassembled WGS sequence"/>
</dbReference>
<reference evidence="1" key="1">
    <citation type="submission" date="2018-05" db="EMBL/GenBank/DDBJ databases">
        <title>Draft genome of Mucuna pruriens seed.</title>
        <authorList>
            <person name="Nnadi N.E."/>
            <person name="Vos R."/>
            <person name="Hasami M.H."/>
            <person name="Devisetty U.K."/>
            <person name="Aguiy J.C."/>
        </authorList>
    </citation>
    <scope>NUCLEOTIDE SEQUENCE [LARGE SCALE GENOMIC DNA]</scope>
    <source>
        <strain evidence="1">JCA_2017</strain>
    </source>
</reference>
<dbReference type="OrthoDB" id="1429956at2759"/>
<accession>A0A371FQK3</accession>
<feature type="non-terminal residue" evidence="1">
    <location>
        <position position="1"/>
    </location>
</feature>
<evidence type="ECO:0000313" key="2">
    <source>
        <dbReference type="Proteomes" id="UP000257109"/>
    </source>
</evidence>
<keyword evidence="2" id="KW-1185">Reference proteome</keyword>
<dbReference type="EMBL" id="QJKJ01008248">
    <property type="protein sequence ID" value="RDX80353.1"/>
    <property type="molecule type" value="Genomic_DNA"/>
</dbReference>
<comment type="caution">
    <text evidence="1">The sequence shown here is derived from an EMBL/GenBank/DDBJ whole genome shotgun (WGS) entry which is preliminary data.</text>
</comment>
<proteinExistence type="predicted"/>
<dbReference type="AlphaFoldDB" id="A0A371FQK3"/>
<evidence type="ECO:0000313" key="1">
    <source>
        <dbReference type="EMBL" id="RDX80353.1"/>
    </source>
</evidence>
<sequence>MDIHKIIFHIFTPPHGPPHVISQTIKQKFDESLPSWKKVGLEVHDMWFGEFKGSRIYKNAMNKIRNGHDRATWILPNFQNKRSIAKANRAINKGVLTYYGGSISTSVHYEKMWAT</sequence>
<name>A0A371FQK3_MUCPR</name>
<organism evidence="1 2">
    <name type="scientific">Mucuna pruriens</name>
    <name type="common">Velvet bean</name>
    <name type="synonym">Dolichos pruriens</name>
    <dbReference type="NCBI Taxonomy" id="157652"/>
    <lineage>
        <taxon>Eukaryota</taxon>
        <taxon>Viridiplantae</taxon>
        <taxon>Streptophyta</taxon>
        <taxon>Embryophyta</taxon>
        <taxon>Tracheophyta</taxon>
        <taxon>Spermatophyta</taxon>
        <taxon>Magnoliopsida</taxon>
        <taxon>eudicotyledons</taxon>
        <taxon>Gunneridae</taxon>
        <taxon>Pentapetalae</taxon>
        <taxon>rosids</taxon>
        <taxon>fabids</taxon>
        <taxon>Fabales</taxon>
        <taxon>Fabaceae</taxon>
        <taxon>Papilionoideae</taxon>
        <taxon>50 kb inversion clade</taxon>
        <taxon>NPAAA clade</taxon>
        <taxon>indigoferoid/millettioid clade</taxon>
        <taxon>Phaseoleae</taxon>
        <taxon>Mucuna</taxon>
    </lineage>
</organism>